<dbReference type="Proteomes" id="UP000094527">
    <property type="component" value="Unassembled WGS sequence"/>
</dbReference>
<protein>
    <submittedName>
        <fullName evidence="2">Uncharacterized protein</fullName>
    </submittedName>
</protein>
<evidence type="ECO:0000256" key="1">
    <source>
        <dbReference type="SAM" id="MobiDB-lite"/>
    </source>
</evidence>
<keyword evidence="3" id="KW-1185">Reference proteome</keyword>
<feature type="region of interest" description="Disordered" evidence="1">
    <location>
        <begin position="57"/>
        <end position="91"/>
    </location>
</feature>
<gene>
    <name evidence="2" type="ORF">Ocin01_17134</name>
</gene>
<feature type="compositionally biased region" description="Polar residues" evidence="1">
    <location>
        <begin position="149"/>
        <end position="166"/>
    </location>
</feature>
<name>A0A1D2M9A2_ORCCI</name>
<comment type="caution">
    <text evidence="2">The sequence shown here is derived from an EMBL/GenBank/DDBJ whole genome shotgun (WGS) entry which is preliminary data.</text>
</comment>
<proteinExistence type="predicted"/>
<reference evidence="2 3" key="1">
    <citation type="journal article" date="2016" name="Genome Biol. Evol.">
        <title>Gene Family Evolution Reflects Adaptation to Soil Environmental Stressors in the Genome of the Collembolan Orchesella cincta.</title>
        <authorList>
            <person name="Faddeeva-Vakhrusheva A."/>
            <person name="Derks M.F."/>
            <person name="Anvar S.Y."/>
            <person name="Agamennone V."/>
            <person name="Suring W."/>
            <person name="Smit S."/>
            <person name="van Straalen N.M."/>
            <person name="Roelofs D."/>
        </authorList>
    </citation>
    <scope>NUCLEOTIDE SEQUENCE [LARGE SCALE GENOMIC DNA]</scope>
    <source>
        <tissue evidence="2">Mixed pool</tissue>
    </source>
</reference>
<evidence type="ECO:0000313" key="2">
    <source>
        <dbReference type="EMBL" id="ODM89548.1"/>
    </source>
</evidence>
<evidence type="ECO:0000313" key="3">
    <source>
        <dbReference type="Proteomes" id="UP000094527"/>
    </source>
</evidence>
<accession>A0A1D2M9A2</accession>
<sequence length="438" mass="49797">MNNINNNNNNEPSIKTKGLVIEQYAQTKQFKVSKYPLNYYNSSKSINAFSTNTIRRRTSRSNGRLQLRKNSKHARNADKSPMLNEGHPTNTSSGTYIAKAIIERALQKIDGVLSDFTEKTITKSDADEGVHIPFERVGNGLRQAKNRPRSSIQKSNDQKQQTTSSGRLRKSDLLSKLPPHIIDLMRMDSNSSVTKSKDRKYHTRKMTLKQAGNTGQGSYTHTPKFYSKSFKIAIVSTPLQLEREDTTKTEAQIKNGKTHETYKLVRWNSKDFVRNNSATQKQKGERQALSTLALNKNDKNIGTGGPSYMSSVKKILKSQIGVENGVAFVMGTKMKQQFYNSFGEAKDYGRDPSNRKWVLSVGSFQDNEIFELIDDTLKIKGCCQPTMNHPDGQTDYVMFKIPPDLDFNSLRVYRSANTHEFLILEEIWKKSHTLKYID</sequence>
<feature type="region of interest" description="Disordered" evidence="1">
    <location>
        <begin position="132"/>
        <end position="172"/>
    </location>
</feature>
<dbReference type="EMBL" id="LJIJ01002553">
    <property type="protein sequence ID" value="ODM89548.1"/>
    <property type="molecule type" value="Genomic_DNA"/>
</dbReference>
<dbReference type="AlphaFoldDB" id="A0A1D2M9A2"/>
<organism evidence="2 3">
    <name type="scientific">Orchesella cincta</name>
    <name type="common">Springtail</name>
    <name type="synonym">Podura cincta</name>
    <dbReference type="NCBI Taxonomy" id="48709"/>
    <lineage>
        <taxon>Eukaryota</taxon>
        <taxon>Metazoa</taxon>
        <taxon>Ecdysozoa</taxon>
        <taxon>Arthropoda</taxon>
        <taxon>Hexapoda</taxon>
        <taxon>Collembola</taxon>
        <taxon>Entomobryomorpha</taxon>
        <taxon>Entomobryoidea</taxon>
        <taxon>Orchesellidae</taxon>
        <taxon>Orchesellinae</taxon>
        <taxon>Orchesella</taxon>
    </lineage>
</organism>